<reference evidence="1" key="4">
    <citation type="submission" date="2019-03" db="UniProtKB">
        <authorList>
            <consortium name="EnsemblPlants"/>
        </authorList>
    </citation>
    <scope>IDENTIFICATION</scope>
</reference>
<reference evidence="1" key="5">
    <citation type="journal article" date="2021" name="G3 (Bethesda)">
        <title>Aegilops tauschii genome assembly Aet v5.0 features greater sequence contiguity and improved annotation.</title>
        <authorList>
            <person name="Wang L."/>
            <person name="Zhu T."/>
            <person name="Rodriguez J.C."/>
            <person name="Deal K.R."/>
            <person name="Dubcovsky J."/>
            <person name="McGuire P.E."/>
            <person name="Lux T."/>
            <person name="Spannagl M."/>
            <person name="Mayer K.F.X."/>
            <person name="Baldrich P."/>
            <person name="Meyers B.C."/>
            <person name="Huo N."/>
            <person name="Gu Y.Q."/>
            <person name="Zhou H."/>
            <person name="Devos K.M."/>
            <person name="Bennetzen J.L."/>
            <person name="Unver T."/>
            <person name="Budak H."/>
            <person name="Gulick P.J."/>
            <person name="Galiba G."/>
            <person name="Kalapos B."/>
            <person name="Nelson D.R."/>
            <person name="Li P."/>
            <person name="You F.M."/>
            <person name="Luo M.C."/>
            <person name="Dvorak J."/>
        </authorList>
    </citation>
    <scope>NUCLEOTIDE SEQUENCE [LARGE SCALE GENOMIC DNA]</scope>
    <source>
        <strain evidence="1">cv. AL8/78</strain>
    </source>
</reference>
<reference evidence="2" key="1">
    <citation type="journal article" date="2014" name="Science">
        <title>Ancient hybridizations among the ancestral genomes of bread wheat.</title>
        <authorList>
            <consortium name="International Wheat Genome Sequencing Consortium,"/>
            <person name="Marcussen T."/>
            <person name="Sandve S.R."/>
            <person name="Heier L."/>
            <person name="Spannagl M."/>
            <person name="Pfeifer M."/>
            <person name="Jakobsen K.S."/>
            <person name="Wulff B.B."/>
            <person name="Steuernagel B."/>
            <person name="Mayer K.F."/>
            <person name="Olsen O.A."/>
        </authorList>
    </citation>
    <scope>NUCLEOTIDE SEQUENCE [LARGE SCALE GENOMIC DNA]</scope>
    <source>
        <strain evidence="2">cv. AL8/78</strain>
    </source>
</reference>
<protein>
    <submittedName>
        <fullName evidence="1">Uncharacterized protein</fullName>
    </submittedName>
</protein>
<name>A0A453M3G1_AEGTS</name>
<keyword evidence="2" id="KW-1185">Reference proteome</keyword>
<sequence length="197" mass="22604">KTQHCIETKTLYQENKAAAIECVELDTTASPQDNNNQDDFRFNEVKEQGKHAGLDIDINISLSNSGVDDKLKQVEDFQHTMHPLDVARQKYFFSDDMTPSCRIFVDHDDCGNKITEPELWRDLDMDSNAYEAQIEHEKTALVDSSIHCAQREPATTEMCKYRNFLPGFEEIDDIIDLTSPAAHTPKTWTIQKYLTTE</sequence>
<organism evidence="1 2">
    <name type="scientific">Aegilops tauschii subsp. strangulata</name>
    <name type="common">Goatgrass</name>
    <dbReference type="NCBI Taxonomy" id="200361"/>
    <lineage>
        <taxon>Eukaryota</taxon>
        <taxon>Viridiplantae</taxon>
        <taxon>Streptophyta</taxon>
        <taxon>Embryophyta</taxon>
        <taxon>Tracheophyta</taxon>
        <taxon>Spermatophyta</taxon>
        <taxon>Magnoliopsida</taxon>
        <taxon>Liliopsida</taxon>
        <taxon>Poales</taxon>
        <taxon>Poaceae</taxon>
        <taxon>BOP clade</taxon>
        <taxon>Pooideae</taxon>
        <taxon>Triticodae</taxon>
        <taxon>Triticeae</taxon>
        <taxon>Triticinae</taxon>
        <taxon>Aegilops</taxon>
    </lineage>
</organism>
<dbReference type="EnsemblPlants" id="AET5Gv21028300.20">
    <property type="protein sequence ID" value="AET5Gv21028300.20"/>
    <property type="gene ID" value="AET5Gv21028300"/>
</dbReference>
<dbReference type="Proteomes" id="UP000015105">
    <property type="component" value="Chromosome 5D"/>
</dbReference>
<accession>A0A453M3G1</accession>
<evidence type="ECO:0000313" key="2">
    <source>
        <dbReference type="Proteomes" id="UP000015105"/>
    </source>
</evidence>
<dbReference type="AlphaFoldDB" id="A0A453M3G1"/>
<dbReference type="Gramene" id="AET5Gv21028300.20">
    <property type="protein sequence ID" value="AET5Gv21028300.20"/>
    <property type="gene ID" value="AET5Gv21028300"/>
</dbReference>
<reference evidence="2" key="2">
    <citation type="journal article" date="2017" name="Nat. Plants">
        <title>The Aegilops tauschii genome reveals multiple impacts of transposons.</title>
        <authorList>
            <person name="Zhao G."/>
            <person name="Zou C."/>
            <person name="Li K."/>
            <person name="Wang K."/>
            <person name="Li T."/>
            <person name="Gao L."/>
            <person name="Zhang X."/>
            <person name="Wang H."/>
            <person name="Yang Z."/>
            <person name="Liu X."/>
            <person name="Jiang W."/>
            <person name="Mao L."/>
            <person name="Kong X."/>
            <person name="Jiao Y."/>
            <person name="Jia J."/>
        </authorList>
    </citation>
    <scope>NUCLEOTIDE SEQUENCE [LARGE SCALE GENOMIC DNA]</scope>
    <source>
        <strain evidence="2">cv. AL8/78</strain>
    </source>
</reference>
<reference evidence="1" key="3">
    <citation type="journal article" date="2017" name="Nature">
        <title>Genome sequence of the progenitor of the wheat D genome Aegilops tauschii.</title>
        <authorList>
            <person name="Luo M.C."/>
            <person name="Gu Y.Q."/>
            <person name="Puiu D."/>
            <person name="Wang H."/>
            <person name="Twardziok S.O."/>
            <person name="Deal K.R."/>
            <person name="Huo N."/>
            <person name="Zhu T."/>
            <person name="Wang L."/>
            <person name="Wang Y."/>
            <person name="McGuire P.E."/>
            <person name="Liu S."/>
            <person name="Long H."/>
            <person name="Ramasamy R.K."/>
            <person name="Rodriguez J.C."/>
            <person name="Van S.L."/>
            <person name="Yuan L."/>
            <person name="Wang Z."/>
            <person name="Xia Z."/>
            <person name="Xiao L."/>
            <person name="Anderson O.D."/>
            <person name="Ouyang S."/>
            <person name="Liang Y."/>
            <person name="Zimin A.V."/>
            <person name="Pertea G."/>
            <person name="Qi P."/>
            <person name="Bennetzen J.L."/>
            <person name="Dai X."/>
            <person name="Dawson M.W."/>
            <person name="Muller H.G."/>
            <person name="Kugler K."/>
            <person name="Rivarola-Duarte L."/>
            <person name="Spannagl M."/>
            <person name="Mayer K.F.X."/>
            <person name="Lu F.H."/>
            <person name="Bevan M.W."/>
            <person name="Leroy P."/>
            <person name="Li P."/>
            <person name="You F.M."/>
            <person name="Sun Q."/>
            <person name="Liu Z."/>
            <person name="Lyons E."/>
            <person name="Wicker T."/>
            <person name="Salzberg S.L."/>
            <person name="Devos K.M."/>
            <person name="Dvorak J."/>
        </authorList>
    </citation>
    <scope>NUCLEOTIDE SEQUENCE [LARGE SCALE GENOMIC DNA]</scope>
    <source>
        <strain evidence="1">cv. AL8/78</strain>
    </source>
</reference>
<proteinExistence type="predicted"/>
<evidence type="ECO:0000313" key="1">
    <source>
        <dbReference type="EnsemblPlants" id="AET5Gv21028300.20"/>
    </source>
</evidence>